<dbReference type="AlphaFoldDB" id="A0A3P9Q5G8"/>
<proteinExistence type="predicted"/>
<reference evidence="1" key="3">
    <citation type="submission" date="2025-09" db="UniProtKB">
        <authorList>
            <consortium name="Ensembl"/>
        </authorList>
    </citation>
    <scope>IDENTIFICATION</scope>
    <source>
        <strain evidence="1">Guanapo</strain>
    </source>
</reference>
<keyword evidence="2" id="KW-1185">Reference proteome</keyword>
<protein>
    <submittedName>
        <fullName evidence="1">Uncharacterized protein</fullName>
    </submittedName>
</protein>
<accession>A0A3P9Q5G8</accession>
<organism evidence="1 2">
    <name type="scientific">Poecilia reticulata</name>
    <name type="common">Guppy</name>
    <name type="synonym">Acanthophacelus reticulatus</name>
    <dbReference type="NCBI Taxonomy" id="8081"/>
    <lineage>
        <taxon>Eukaryota</taxon>
        <taxon>Metazoa</taxon>
        <taxon>Chordata</taxon>
        <taxon>Craniata</taxon>
        <taxon>Vertebrata</taxon>
        <taxon>Euteleostomi</taxon>
        <taxon>Actinopterygii</taxon>
        <taxon>Neopterygii</taxon>
        <taxon>Teleostei</taxon>
        <taxon>Neoteleostei</taxon>
        <taxon>Acanthomorphata</taxon>
        <taxon>Ovalentaria</taxon>
        <taxon>Atherinomorphae</taxon>
        <taxon>Cyprinodontiformes</taxon>
        <taxon>Poeciliidae</taxon>
        <taxon>Poeciliinae</taxon>
        <taxon>Poecilia</taxon>
    </lineage>
</organism>
<reference evidence="2" key="1">
    <citation type="submission" date="2013-11" db="EMBL/GenBank/DDBJ databases">
        <title>The genomic landscape of the Guanapo guppy.</title>
        <authorList>
            <person name="Kuenstner A."/>
            <person name="Dreyer C."/>
        </authorList>
    </citation>
    <scope>NUCLEOTIDE SEQUENCE</scope>
    <source>
        <strain evidence="2">Guanapo</strain>
    </source>
</reference>
<sequence length="101" mass="10883">MLTFVENVIKKSLKVYIFPDCSVAMDESCGDKTGWFRESVGSHNGLDAHLNFSSLVVLRRGNGAWWEIFVVPESAEVRLAGGQQGGGARAAVCQSRHAGDG</sequence>
<reference evidence="1" key="2">
    <citation type="submission" date="2025-08" db="UniProtKB">
        <authorList>
            <consortium name="Ensembl"/>
        </authorList>
    </citation>
    <scope>IDENTIFICATION</scope>
    <source>
        <strain evidence="1">Guanapo</strain>
    </source>
</reference>
<evidence type="ECO:0000313" key="2">
    <source>
        <dbReference type="Proteomes" id="UP000242638"/>
    </source>
</evidence>
<dbReference type="Proteomes" id="UP000242638">
    <property type="component" value="Unassembled WGS sequence"/>
</dbReference>
<dbReference type="Ensembl" id="ENSPRET00000029742.1">
    <property type="protein sequence ID" value="ENSPREP00000029407.1"/>
    <property type="gene ID" value="ENSPREG00000019910.1"/>
</dbReference>
<name>A0A3P9Q5G8_POERE</name>
<evidence type="ECO:0000313" key="1">
    <source>
        <dbReference type="Ensembl" id="ENSPREP00000029407.1"/>
    </source>
</evidence>